<keyword evidence="3" id="KW-0863">Zinc-finger</keyword>
<dbReference type="GO" id="GO:0006310">
    <property type="term" value="P:DNA recombination"/>
    <property type="evidence" value="ECO:0007669"/>
    <property type="project" value="UniProtKB-KW"/>
</dbReference>
<keyword evidence="4" id="KW-0862">Zinc</keyword>
<dbReference type="PANTHER" id="PTHR30446">
    <property type="entry name" value="RECOMBINATION PROTEIN RECR"/>
    <property type="match status" value="1"/>
</dbReference>
<evidence type="ECO:0000256" key="4">
    <source>
        <dbReference type="ARBA" id="ARBA00022833"/>
    </source>
</evidence>
<evidence type="ECO:0000313" key="8">
    <source>
        <dbReference type="EMBL" id="GAG06601.1"/>
    </source>
</evidence>
<keyword evidence="2" id="KW-0227">DNA damage</keyword>
<evidence type="ECO:0000256" key="6">
    <source>
        <dbReference type="ARBA" id="ARBA00023204"/>
    </source>
</evidence>
<dbReference type="GO" id="GO:0006281">
    <property type="term" value="P:DNA repair"/>
    <property type="evidence" value="ECO:0007669"/>
    <property type="project" value="UniProtKB-KW"/>
</dbReference>
<evidence type="ECO:0000256" key="3">
    <source>
        <dbReference type="ARBA" id="ARBA00022771"/>
    </source>
</evidence>
<keyword evidence="1" id="KW-0479">Metal-binding</keyword>
<dbReference type="InterPro" id="IPR023627">
    <property type="entry name" value="Rcmb_RecR"/>
</dbReference>
<dbReference type="SUPFAM" id="SSF111304">
    <property type="entry name" value="Recombination protein RecR"/>
    <property type="match status" value="1"/>
</dbReference>
<dbReference type="AlphaFoldDB" id="X0W1J7"/>
<reference evidence="8" key="1">
    <citation type="journal article" date="2014" name="Front. Microbiol.">
        <title>High frequency of phylogenetically diverse reductive dehalogenase-homologous genes in deep subseafloor sedimentary metagenomes.</title>
        <authorList>
            <person name="Kawai M."/>
            <person name="Futagami T."/>
            <person name="Toyoda A."/>
            <person name="Takaki Y."/>
            <person name="Nishi S."/>
            <person name="Hori S."/>
            <person name="Arai W."/>
            <person name="Tsubouchi T."/>
            <person name="Morono Y."/>
            <person name="Uchiyama I."/>
            <person name="Ito T."/>
            <person name="Fujiyama A."/>
            <person name="Inagaki F."/>
            <person name="Takami H."/>
        </authorList>
    </citation>
    <scope>NUCLEOTIDE SEQUENCE</scope>
    <source>
        <strain evidence="8">Expedition CK06-06</strain>
    </source>
</reference>
<dbReference type="Gene3D" id="3.40.1360.10">
    <property type="match status" value="1"/>
</dbReference>
<sequence>FELIKERALIKEIKEIILAFSATPKSDNTERYIEKILEPIIQKYPIKISHLGKGLSTGTELEYSDSETIINALKNRK</sequence>
<accession>X0W1J7</accession>
<organism evidence="8">
    <name type="scientific">marine sediment metagenome</name>
    <dbReference type="NCBI Taxonomy" id="412755"/>
    <lineage>
        <taxon>unclassified sequences</taxon>
        <taxon>metagenomes</taxon>
        <taxon>ecological metagenomes</taxon>
    </lineage>
</organism>
<dbReference type="GO" id="GO:0003677">
    <property type="term" value="F:DNA binding"/>
    <property type="evidence" value="ECO:0007669"/>
    <property type="project" value="InterPro"/>
</dbReference>
<evidence type="ECO:0000256" key="5">
    <source>
        <dbReference type="ARBA" id="ARBA00023172"/>
    </source>
</evidence>
<comment type="caution">
    <text evidence="8">The sequence shown here is derived from an EMBL/GenBank/DDBJ whole genome shotgun (WGS) entry which is preliminary data.</text>
</comment>
<evidence type="ECO:0000259" key="7">
    <source>
        <dbReference type="PROSITE" id="PS50880"/>
    </source>
</evidence>
<dbReference type="Pfam" id="PF21175">
    <property type="entry name" value="RecR_C"/>
    <property type="match status" value="1"/>
</dbReference>
<dbReference type="PROSITE" id="PS50880">
    <property type="entry name" value="TOPRIM"/>
    <property type="match status" value="1"/>
</dbReference>
<keyword evidence="5" id="KW-0233">DNA recombination</keyword>
<dbReference type="InterPro" id="IPR006171">
    <property type="entry name" value="TOPRIM_dom"/>
</dbReference>
<feature type="domain" description="Toprim" evidence="7">
    <location>
        <begin position="1"/>
        <end position="56"/>
    </location>
</feature>
<gene>
    <name evidence="8" type="ORF">S01H1_38633</name>
</gene>
<evidence type="ECO:0000256" key="1">
    <source>
        <dbReference type="ARBA" id="ARBA00022723"/>
    </source>
</evidence>
<name>X0W1J7_9ZZZZ</name>
<keyword evidence="6" id="KW-0234">DNA repair</keyword>
<dbReference type="GO" id="GO:0008270">
    <property type="term" value="F:zinc ion binding"/>
    <property type="evidence" value="ECO:0007669"/>
    <property type="project" value="UniProtKB-KW"/>
</dbReference>
<dbReference type="PANTHER" id="PTHR30446:SF0">
    <property type="entry name" value="RECOMBINATION PROTEIN RECR"/>
    <property type="match status" value="1"/>
</dbReference>
<feature type="non-terminal residue" evidence="8">
    <location>
        <position position="1"/>
    </location>
</feature>
<dbReference type="InterPro" id="IPR000093">
    <property type="entry name" value="DNA_Rcmb_RecR"/>
</dbReference>
<evidence type="ECO:0000256" key="2">
    <source>
        <dbReference type="ARBA" id="ARBA00022763"/>
    </source>
</evidence>
<protein>
    <recommendedName>
        <fullName evidence="7">Toprim domain-containing protein</fullName>
    </recommendedName>
</protein>
<proteinExistence type="predicted"/>
<dbReference type="EMBL" id="BARS01024330">
    <property type="protein sequence ID" value="GAG06601.1"/>
    <property type="molecule type" value="Genomic_DNA"/>
</dbReference>